<keyword evidence="3" id="KW-0862">Zinc</keyword>
<evidence type="ECO:0000256" key="3">
    <source>
        <dbReference type="ARBA" id="ARBA00022833"/>
    </source>
</evidence>
<dbReference type="GO" id="GO:0008270">
    <property type="term" value="F:zinc ion binding"/>
    <property type="evidence" value="ECO:0007669"/>
    <property type="project" value="UniProtKB-KW"/>
</dbReference>
<protein>
    <submittedName>
        <fullName evidence="7">Zinc finger BED domain-containing protein 1-like</fullName>
    </submittedName>
</protein>
<comment type="caution">
    <text evidence="7">The sequence shown here is derived from an EMBL/GenBank/DDBJ whole genome shotgun (WGS) entry which is preliminary data.</text>
</comment>
<organism evidence="7 8">
    <name type="scientific">Aphis craccivora</name>
    <name type="common">Cowpea aphid</name>
    <dbReference type="NCBI Taxonomy" id="307492"/>
    <lineage>
        <taxon>Eukaryota</taxon>
        <taxon>Metazoa</taxon>
        <taxon>Ecdysozoa</taxon>
        <taxon>Arthropoda</taxon>
        <taxon>Hexapoda</taxon>
        <taxon>Insecta</taxon>
        <taxon>Pterygota</taxon>
        <taxon>Neoptera</taxon>
        <taxon>Paraneoptera</taxon>
        <taxon>Hemiptera</taxon>
        <taxon>Sternorrhyncha</taxon>
        <taxon>Aphidomorpha</taxon>
        <taxon>Aphidoidea</taxon>
        <taxon>Aphididae</taxon>
        <taxon>Aphidini</taxon>
        <taxon>Aphis</taxon>
        <taxon>Aphis</taxon>
    </lineage>
</organism>
<dbReference type="SUPFAM" id="SSF57667">
    <property type="entry name" value="beta-beta-alpha zinc fingers"/>
    <property type="match status" value="1"/>
</dbReference>
<keyword evidence="8" id="KW-1185">Reference proteome</keyword>
<feature type="domain" description="BED-type" evidence="6">
    <location>
        <begin position="2"/>
        <end position="51"/>
    </location>
</feature>
<keyword evidence="2 4" id="KW-0863">Zinc-finger</keyword>
<dbReference type="PROSITE" id="PS50808">
    <property type="entry name" value="ZF_BED"/>
    <property type="match status" value="1"/>
</dbReference>
<name>A0A6G0XHL6_APHCR</name>
<evidence type="ECO:0000256" key="4">
    <source>
        <dbReference type="PROSITE-ProRule" id="PRU00027"/>
    </source>
</evidence>
<dbReference type="InterPro" id="IPR036236">
    <property type="entry name" value="Znf_C2H2_sf"/>
</dbReference>
<reference evidence="7 8" key="1">
    <citation type="submission" date="2019-08" db="EMBL/GenBank/DDBJ databases">
        <title>Whole genome of Aphis craccivora.</title>
        <authorList>
            <person name="Voronova N.V."/>
            <person name="Shulinski R.S."/>
            <person name="Bandarenka Y.V."/>
            <person name="Zhorov D.G."/>
            <person name="Warner D."/>
        </authorList>
    </citation>
    <scope>NUCLEOTIDE SEQUENCE [LARGE SCALE GENOMIC DNA]</scope>
    <source>
        <strain evidence="7">180601</strain>
        <tissue evidence="7">Whole Body</tissue>
    </source>
</reference>
<evidence type="ECO:0000256" key="5">
    <source>
        <dbReference type="SAM" id="MobiDB-lite"/>
    </source>
</evidence>
<evidence type="ECO:0000256" key="1">
    <source>
        <dbReference type="ARBA" id="ARBA00022723"/>
    </source>
</evidence>
<dbReference type="OrthoDB" id="6622560at2759"/>
<dbReference type="AlphaFoldDB" id="A0A6G0XHL6"/>
<evidence type="ECO:0000313" key="7">
    <source>
        <dbReference type="EMBL" id="KAF0739808.1"/>
    </source>
</evidence>
<evidence type="ECO:0000313" key="8">
    <source>
        <dbReference type="Proteomes" id="UP000478052"/>
    </source>
</evidence>
<evidence type="ECO:0000256" key="2">
    <source>
        <dbReference type="ARBA" id="ARBA00022771"/>
    </source>
</evidence>
<dbReference type="EMBL" id="VUJU01007838">
    <property type="protein sequence ID" value="KAF0739808.1"/>
    <property type="molecule type" value="Genomic_DNA"/>
</dbReference>
<dbReference type="SMART" id="SM00614">
    <property type="entry name" value="ZnF_BED"/>
    <property type="match status" value="1"/>
</dbReference>
<feature type="compositionally biased region" description="Low complexity" evidence="5">
    <location>
        <begin position="46"/>
        <end position="60"/>
    </location>
</feature>
<evidence type="ECO:0000259" key="6">
    <source>
        <dbReference type="PROSITE" id="PS50808"/>
    </source>
</evidence>
<dbReference type="Pfam" id="PF02892">
    <property type="entry name" value="zf-BED"/>
    <property type="match status" value="1"/>
</dbReference>
<keyword evidence="1" id="KW-0479">Metal-binding</keyword>
<dbReference type="Gene3D" id="3.30.160.60">
    <property type="entry name" value="Classic Zinc Finger"/>
    <property type="match status" value="1"/>
</dbReference>
<feature type="region of interest" description="Disordered" evidence="5">
    <location>
        <begin position="30"/>
        <end position="72"/>
    </location>
</feature>
<dbReference type="GO" id="GO:0003677">
    <property type="term" value="F:DNA binding"/>
    <property type="evidence" value="ECO:0007669"/>
    <property type="project" value="InterPro"/>
</dbReference>
<gene>
    <name evidence="7" type="ORF">FWK35_00022759</name>
</gene>
<dbReference type="Proteomes" id="UP000478052">
    <property type="component" value="Unassembled WGS sequence"/>
</dbReference>
<proteinExistence type="predicted"/>
<sequence length="72" mass="8200">MPPISNVWKYFTKVNNNLAMCKTCRKRLKTSGNTSNLRSHMKTHNKSTSQGQNTQNTQNTQDEDDPINVSIC</sequence>
<accession>A0A6G0XHL6</accession>
<dbReference type="InterPro" id="IPR003656">
    <property type="entry name" value="Znf_BED"/>
</dbReference>